<dbReference type="AlphaFoldDB" id="A0A0B6ZIK1"/>
<proteinExistence type="predicted"/>
<name>A0A0B6ZIK1_9EUPU</name>
<accession>A0A0B6ZIK1</accession>
<evidence type="ECO:0000313" key="2">
    <source>
        <dbReference type="EMBL" id="CEK68359.1"/>
    </source>
</evidence>
<dbReference type="PANTHER" id="PTHR31278:SF2">
    <property type="entry name" value="SMALL RIBOSOMAL SUBUNIT PROTEIN MS37"/>
    <property type="match status" value="1"/>
</dbReference>
<dbReference type="EMBL" id="HACG01021493">
    <property type="protein sequence ID" value="CEK68358.1"/>
    <property type="molecule type" value="Transcribed_RNA"/>
</dbReference>
<organism evidence="1">
    <name type="scientific">Arion vulgaris</name>
    <dbReference type="NCBI Taxonomy" id="1028688"/>
    <lineage>
        <taxon>Eukaryota</taxon>
        <taxon>Metazoa</taxon>
        <taxon>Spiralia</taxon>
        <taxon>Lophotrochozoa</taxon>
        <taxon>Mollusca</taxon>
        <taxon>Gastropoda</taxon>
        <taxon>Heterobranchia</taxon>
        <taxon>Euthyneura</taxon>
        <taxon>Panpulmonata</taxon>
        <taxon>Eupulmonata</taxon>
        <taxon>Stylommatophora</taxon>
        <taxon>Helicina</taxon>
        <taxon>Arionoidea</taxon>
        <taxon>Arionidae</taxon>
        <taxon>Arion</taxon>
    </lineage>
</organism>
<dbReference type="GO" id="GO:0005654">
    <property type="term" value="C:nucleoplasm"/>
    <property type="evidence" value="ECO:0007669"/>
    <property type="project" value="TreeGrafter"/>
</dbReference>
<protein>
    <submittedName>
        <fullName evidence="1">Uncharacterized protein</fullName>
    </submittedName>
</protein>
<dbReference type="EMBL" id="HACG01021494">
    <property type="protein sequence ID" value="CEK68359.1"/>
    <property type="molecule type" value="Transcribed_RNA"/>
</dbReference>
<dbReference type="GO" id="GO:0003723">
    <property type="term" value="F:RNA binding"/>
    <property type="evidence" value="ECO:0007669"/>
    <property type="project" value="TreeGrafter"/>
</dbReference>
<evidence type="ECO:0000313" key="1">
    <source>
        <dbReference type="EMBL" id="CEK68358.1"/>
    </source>
</evidence>
<gene>
    <name evidence="1" type="primary">ORF66061</name>
    <name evidence="2" type="synonym">ORF66063</name>
</gene>
<dbReference type="GO" id="GO:0032543">
    <property type="term" value="P:mitochondrial translation"/>
    <property type="evidence" value="ECO:0007669"/>
    <property type="project" value="InterPro"/>
</dbReference>
<dbReference type="PANTHER" id="PTHR31278">
    <property type="entry name" value="CHCHD1"/>
    <property type="match status" value="1"/>
</dbReference>
<dbReference type="GO" id="GO:0005761">
    <property type="term" value="C:mitochondrial ribosome"/>
    <property type="evidence" value="ECO:0007669"/>
    <property type="project" value="InterPro"/>
</dbReference>
<reference evidence="1" key="1">
    <citation type="submission" date="2014-12" db="EMBL/GenBank/DDBJ databases">
        <title>Insight into the proteome of Arion vulgaris.</title>
        <authorList>
            <person name="Aradska J."/>
            <person name="Bulat T."/>
            <person name="Smidak R."/>
            <person name="Sarate P."/>
            <person name="Gangsoo J."/>
            <person name="Sialana F."/>
            <person name="Bilban M."/>
            <person name="Lubec G."/>
        </authorList>
    </citation>
    <scope>NUCLEOTIDE SEQUENCE</scope>
    <source>
        <tissue evidence="1">Skin</tissue>
    </source>
</reference>
<dbReference type="InterPro" id="IPR033620">
    <property type="entry name" value="Ribosomal_mS37_met"/>
</dbReference>
<sequence length="128" mass="14437">MKLTDVVSATRPVKKFTNYQNLGYKYKVVRIPALKDEVKSRRPSPEGAHCVNEMTTMMDCWKRTDFNSAACGLEVENFNKCVALAQAAATEARQHFEKGLPVKGSRMLPSRVVNEMLAQYPQPESNLK</sequence>